<keyword evidence="2" id="KW-1185">Reference proteome</keyword>
<dbReference type="InterPro" id="IPR046960">
    <property type="entry name" value="PPR_At4g14850-like_plant"/>
</dbReference>
<proteinExistence type="predicted"/>
<reference evidence="1" key="2">
    <citation type="journal article" date="2023" name="Plants (Basel)">
        <title>Annotation of the Turnera subulata (Passifloraceae) Draft Genome Reveals the S-Locus Evolved after the Divergence of Turneroideae from Passifloroideae in a Stepwise Manner.</title>
        <authorList>
            <person name="Henning P.M."/>
            <person name="Roalson E.H."/>
            <person name="Mir W."/>
            <person name="McCubbin A.G."/>
            <person name="Shore J.S."/>
        </authorList>
    </citation>
    <scope>NUCLEOTIDE SEQUENCE</scope>
    <source>
        <strain evidence="1">F60SS</strain>
    </source>
</reference>
<comment type="caution">
    <text evidence="1">The sequence shown here is derived from an EMBL/GenBank/DDBJ whole genome shotgun (WGS) entry which is preliminary data.</text>
</comment>
<dbReference type="GO" id="GO:0009451">
    <property type="term" value="P:RNA modification"/>
    <property type="evidence" value="ECO:0007669"/>
    <property type="project" value="InterPro"/>
</dbReference>
<dbReference type="InterPro" id="IPR046848">
    <property type="entry name" value="E_motif"/>
</dbReference>
<sequence>NHMHQLTKIWRHSSFHLKPKTIDQPNQILAQLITNDLKSPTLLAKLIEQYCSISKTHQAQSIFTCFHYPSLFLFNTLVRCTHPRYSIQLFANWLQQRRRMSSVDCADPSQDYVALSNLYASAERWDDVEIVRKEMKARRIETKPGASLGKGEKGGFDLHRPFWKMNERGAGWCSEVAMRCLIYSLWWLVFVASPVLRTKEHNGEGKATFGMGRMMDYPALAGVPSAWCLWSSF</sequence>
<evidence type="ECO:0008006" key="3">
    <source>
        <dbReference type="Google" id="ProtNLM"/>
    </source>
</evidence>
<dbReference type="AlphaFoldDB" id="A0A9Q0FYB9"/>
<reference evidence="1" key="1">
    <citation type="submission" date="2022-02" db="EMBL/GenBank/DDBJ databases">
        <authorList>
            <person name="Henning P.M."/>
            <person name="McCubbin A.G."/>
            <person name="Shore J.S."/>
        </authorList>
    </citation>
    <scope>NUCLEOTIDE SEQUENCE</scope>
    <source>
        <strain evidence="1">F60SS</strain>
        <tissue evidence="1">Leaves</tissue>
    </source>
</reference>
<dbReference type="EMBL" id="JAKUCV010003517">
    <property type="protein sequence ID" value="KAJ4838581.1"/>
    <property type="molecule type" value="Genomic_DNA"/>
</dbReference>
<evidence type="ECO:0000313" key="1">
    <source>
        <dbReference type="EMBL" id="KAJ4838581.1"/>
    </source>
</evidence>
<gene>
    <name evidence="1" type="ORF">Tsubulata_007076</name>
</gene>
<evidence type="ECO:0000313" key="2">
    <source>
        <dbReference type="Proteomes" id="UP001141552"/>
    </source>
</evidence>
<name>A0A9Q0FYB9_9ROSI</name>
<feature type="non-terminal residue" evidence="1">
    <location>
        <position position="233"/>
    </location>
</feature>
<dbReference type="GO" id="GO:0003723">
    <property type="term" value="F:RNA binding"/>
    <property type="evidence" value="ECO:0007669"/>
    <property type="project" value="InterPro"/>
</dbReference>
<dbReference type="PANTHER" id="PTHR47926">
    <property type="entry name" value="PENTATRICOPEPTIDE REPEAT-CONTAINING PROTEIN"/>
    <property type="match status" value="1"/>
</dbReference>
<accession>A0A9Q0FYB9</accession>
<dbReference type="Pfam" id="PF20431">
    <property type="entry name" value="E_motif"/>
    <property type="match status" value="1"/>
</dbReference>
<protein>
    <recommendedName>
        <fullName evidence="3">Pentatricopeptide repeat-containing protein</fullName>
    </recommendedName>
</protein>
<dbReference type="PANTHER" id="PTHR47926:SF537">
    <property type="entry name" value="PENTACOTRIPEPTIDE-REPEAT REGION OF PRORP DOMAIN-CONTAINING PROTEIN"/>
    <property type="match status" value="1"/>
</dbReference>
<feature type="non-terminal residue" evidence="1">
    <location>
        <position position="1"/>
    </location>
</feature>
<organism evidence="1 2">
    <name type="scientific">Turnera subulata</name>
    <dbReference type="NCBI Taxonomy" id="218843"/>
    <lineage>
        <taxon>Eukaryota</taxon>
        <taxon>Viridiplantae</taxon>
        <taxon>Streptophyta</taxon>
        <taxon>Embryophyta</taxon>
        <taxon>Tracheophyta</taxon>
        <taxon>Spermatophyta</taxon>
        <taxon>Magnoliopsida</taxon>
        <taxon>eudicotyledons</taxon>
        <taxon>Gunneridae</taxon>
        <taxon>Pentapetalae</taxon>
        <taxon>rosids</taxon>
        <taxon>fabids</taxon>
        <taxon>Malpighiales</taxon>
        <taxon>Passifloraceae</taxon>
        <taxon>Turnera</taxon>
    </lineage>
</organism>
<dbReference type="Proteomes" id="UP001141552">
    <property type="component" value="Unassembled WGS sequence"/>
</dbReference>